<dbReference type="Pfam" id="PF03647">
    <property type="entry name" value="Tmemb_14"/>
    <property type="match status" value="1"/>
</dbReference>
<evidence type="ECO:0000256" key="3">
    <source>
        <dbReference type="ARBA" id="ARBA00022692"/>
    </source>
</evidence>
<protein>
    <submittedName>
        <fullName evidence="7">Transmembrane proteins 14C</fullName>
    </submittedName>
</protein>
<gene>
    <name evidence="7" type="ORF">ZOSMA_65G00770</name>
</gene>
<dbReference type="PANTHER" id="PTHR12668:SF48">
    <property type="entry name" value="PROTEIN FATTY ACID EXPORT 1, CHLOROPLASTIC"/>
    <property type="match status" value="1"/>
</dbReference>
<organism evidence="7 8">
    <name type="scientific">Zostera marina</name>
    <name type="common">Eelgrass</name>
    <dbReference type="NCBI Taxonomy" id="29655"/>
    <lineage>
        <taxon>Eukaryota</taxon>
        <taxon>Viridiplantae</taxon>
        <taxon>Streptophyta</taxon>
        <taxon>Embryophyta</taxon>
        <taxon>Tracheophyta</taxon>
        <taxon>Spermatophyta</taxon>
        <taxon>Magnoliopsida</taxon>
        <taxon>Liliopsida</taxon>
        <taxon>Zosteraceae</taxon>
        <taxon>Zostera</taxon>
    </lineage>
</organism>
<dbReference type="EMBL" id="LFYR01001739">
    <property type="protein sequence ID" value="KMZ59744.1"/>
    <property type="molecule type" value="Genomic_DNA"/>
</dbReference>
<comment type="subcellular location">
    <subcellularLocation>
        <location evidence="1">Membrane</location>
    </subcellularLocation>
</comment>
<dbReference type="InterPro" id="IPR044890">
    <property type="entry name" value="TMEM14_sf"/>
</dbReference>
<feature type="transmembrane region" description="Helical" evidence="6">
    <location>
        <begin position="132"/>
        <end position="154"/>
    </location>
</feature>
<evidence type="ECO:0000256" key="5">
    <source>
        <dbReference type="ARBA" id="ARBA00023136"/>
    </source>
</evidence>
<reference evidence="8" key="1">
    <citation type="journal article" date="2016" name="Nature">
        <title>The genome of the seagrass Zostera marina reveals angiosperm adaptation to the sea.</title>
        <authorList>
            <person name="Olsen J.L."/>
            <person name="Rouze P."/>
            <person name="Verhelst B."/>
            <person name="Lin Y.-C."/>
            <person name="Bayer T."/>
            <person name="Collen J."/>
            <person name="Dattolo E."/>
            <person name="De Paoli E."/>
            <person name="Dittami S."/>
            <person name="Maumus F."/>
            <person name="Michel G."/>
            <person name="Kersting A."/>
            <person name="Lauritano C."/>
            <person name="Lohaus R."/>
            <person name="Toepel M."/>
            <person name="Tonon T."/>
            <person name="Vanneste K."/>
            <person name="Amirebrahimi M."/>
            <person name="Brakel J."/>
            <person name="Bostroem C."/>
            <person name="Chovatia M."/>
            <person name="Grimwood J."/>
            <person name="Jenkins J.W."/>
            <person name="Jueterbock A."/>
            <person name="Mraz A."/>
            <person name="Stam W.T."/>
            <person name="Tice H."/>
            <person name="Bornberg-Bauer E."/>
            <person name="Green P.J."/>
            <person name="Pearson G.A."/>
            <person name="Procaccini G."/>
            <person name="Duarte C.M."/>
            <person name="Schmutz J."/>
            <person name="Reusch T.B.H."/>
            <person name="Van de Peer Y."/>
        </authorList>
    </citation>
    <scope>NUCLEOTIDE SEQUENCE [LARGE SCALE GENOMIC DNA]</scope>
    <source>
        <strain evidence="8">cv. Finnish</strain>
    </source>
</reference>
<evidence type="ECO:0000313" key="7">
    <source>
        <dbReference type="EMBL" id="KMZ59744.1"/>
    </source>
</evidence>
<dbReference type="PANTHER" id="PTHR12668">
    <property type="entry name" value="TRANSMEMBRANE PROTEIN 14, 15"/>
    <property type="match status" value="1"/>
</dbReference>
<keyword evidence="8" id="KW-1185">Reference proteome</keyword>
<dbReference type="GO" id="GO:0015245">
    <property type="term" value="F:fatty acid transmembrane transporter activity"/>
    <property type="evidence" value="ECO:0000318"/>
    <property type="project" value="GO_Central"/>
</dbReference>
<evidence type="ECO:0000256" key="1">
    <source>
        <dbReference type="ARBA" id="ARBA00004370"/>
    </source>
</evidence>
<keyword evidence="5 6" id="KW-0472">Membrane</keyword>
<evidence type="ECO:0000313" key="8">
    <source>
        <dbReference type="Proteomes" id="UP000036987"/>
    </source>
</evidence>
<dbReference type="AlphaFoldDB" id="A0A0K9NSK2"/>
<comment type="similarity">
    <text evidence="2">Belongs to the TMEM14 family.</text>
</comment>
<dbReference type="Gene3D" id="1.10.10.1740">
    <property type="entry name" value="Transmembrane protein 14-like"/>
    <property type="match status" value="1"/>
</dbReference>
<evidence type="ECO:0000256" key="2">
    <source>
        <dbReference type="ARBA" id="ARBA00007590"/>
    </source>
</evidence>
<keyword evidence="3 6" id="KW-0812">Transmembrane</keyword>
<dbReference type="InterPro" id="IPR005349">
    <property type="entry name" value="TMEM14"/>
</dbReference>
<dbReference type="Proteomes" id="UP000036987">
    <property type="component" value="Unassembled WGS sequence"/>
</dbReference>
<proteinExistence type="inferred from homology"/>
<evidence type="ECO:0000256" key="4">
    <source>
        <dbReference type="ARBA" id="ARBA00022989"/>
    </source>
</evidence>
<dbReference type="GO" id="GO:0015908">
    <property type="term" value="P:fatty acid transport"/>
    <property type="evidence" value="ECO:0000318"/>
    <property type="project" value="GO_Central"/>
</dbReference>
<dbReference type="GO" id="GO:0009706">
    <property type="term" value="C:chloroplast inner membrane"/>
    <property type="evidence" value="ECO:0000318"/>
    <property type="project" value="GO_Central"/>
</dbReference>
<feature type="transmembrane region" description="Helical" evidence="6">
    <location>
        <begin position="191"/>
        <end position="210"/>
    </location>
</feature>
<feature type="transmembrane region" description="Helical" evidence="6">
    <location>
        <begin position="106"/>
        <end position="126"/>
    </location>
</feature>
<comment type="caution">
    <text evidence="7">The sequence shown here is derived from an EMBL/GenBank/DDBJ whole genome shotgun (WGS) entry which is preliminary data.</text>
</comment>
<dbReference type="STRING" id="29655.A0A0K9NSK2"/>
<evidence type="ECO:0000256" key="6">
    <source>
        <dbReference type="SAM" id="Phobius"/>
    </source>
</evidence>
<sequence>MEVSMIQTRACVGQRHSTTTGNLFLHHQDRLPRNWIKIGSATPRRHGIFMQLENSSKGNSGIEAINNLTKPSPNLKPIEGKPSTNGSLHKEGIVDEPKKSAKIHDFCFGIPFGGFVFGGGLVGYIFTRNLSILSTGLLFGGALLALSACSLKFWRQGKSSLPFILGQTGIASVLIGKNFQAYTLTKKLFPSAFYVIFSAAMFCFYIYVILSGGNPPPKKSKMVAELNIS</sequence>
<keyword evidence="4 6" id="KW-1133">Transmembrane helix</keyword>
<accession>A0A0K9NSK2</accession>
<dbReference type="OrthoDB" id="643381at2759"/>
<name>A0A0K9NSK2_ZOSMR</name>